<accession>A0A8X6MGV9</accession>
<dbReference type="EMBL" id="BMAV01026512">
    <property type="protein sequence ID" value="GFS50996.1"/>
    <property type="molecule type" value="Genomic_DNA"/>
</dbReference>
<reference evidence="1" key="1">
    <citation type="submission" date="2020-08" db="EMBL/GenBank/DDBJ databases">
        <title>Multicomponent nature underlies the extraordinary mechanical properties of spider dragline silk.</title>
        <authorList>
            <person name="Kono N."/>
            <person name="Nakamura H."/>
            <person name="Mori M."/>
            <person name="Yoshida Y."/>
            <person name="Ohtoshi R."/>
            <person name="Malay A.D."/>
            <person name="Moran D.A.P."/>
            <person name="Tomita M."/>
            <person name="Numata K."/>
            <person name="Arakawa K."/>
        </authorList>
    </citation>
    <scope>NUCLEOTIDE SEQUENCE</scope>
</reference>
<name>A0A8X6MGV9_9ARAC</name>
<gene>
    <name evidence="1" type="ORF">TNIN_366631</name>
</gene>
<organism evidence="1 2">
    <name type="scientific">Trichonephila inaurata madagascariensis</name>
    <dbReference type="NCBI Taxonomy" id="2747483"/>
    <lineage>
        <taxon>Eukaryota</taxon>
        <taxon>Metazoa</taxon>
        <taxon>Ecdysozoa</taxon>
        <taxon>Arthropoda</taxon>
        <taxon>Chelicerata</taxon>
        <taxon>Arachnida</taxon>
        <taxon>Araneae</taxon>
        <taxon>Araneomorphae</taxon>
        <taxon>Entelegynae</taxon>
        <taxon>Araneoidea</taxon>
        <taxon>Nephilidae</taxon>
        <taxon>Trichonephila</taxon>
        <taxon>Trichonephila inaurata</taxon>
    </lineage>
</organism>
<keyword evidence="2" id="KW-1185">Reference proteome</keyword>
<comment type="caution">
    <text evidence="1">The sequence shown here is derived from an EMBL/GenBank/DDBJ whole genome shotgun (WGS) entry which is preliminary data.</text>
</comment>
<dbReference type="Proteomes" id="UP000886998">
    <property type="component" value="Unassembled WGS sequence"/>
</dbReference>
<evidence type="ECO:0000313" key="1">
    <source>
        <dbReference type="EMBL" id="GFS50996.1"/>
    </source>
</evidence>
<evidence type="ECO:0000313" key="2">
    <source>
        <dbReference type="Proteomes" id="UP000886998"/>
    </source>
</evidence>
<dbReference type="AlphaFoldDB" id="A0A8X6MGV9"/>
<protein>
    <submittedName>
        <fullName evidence="1">Uncharacterized protein</fullName>
    </submittedName>
</protein>
<sequence length="192" mass="21463">MSGWQNLYCIRAMSQVCVAEISNAFRCMSSVRLAELCSASGVCLVSGWMNSFLRQGDVQFRGRTLSYVRGMFSGLVSELFPALRACPVAGMWNFVLRKGMSSGWMVELCPISGACPVAWFENSFSVRGISICRMVKHCPASRSCLVAGWQNSLLRQEYVQWPCCRTLFRFRGMSKKRVVELFSASRGCPVFG</sequence>
<proteinExistence type="predicted"/>